<dbReference type="SUPFAM" id="SSF160719">
    <property type="entry name" value="gpW/gp25-like"/>
    <property type="match status" value="1"/>
</dbReference>
<sequence length="138" mass="15865">MITLLQRLTDNNPKNMDEQQEAEDQSEVLIADILLLLSSRPRSYHVENIPAINESIINYGVSDVFASDTPRLERNSIMRERIQTALQRFEPRLIQIEVFPGQAQGGISSFIIEADAFFGPVRYHLMWDDVISQFSLRN</sequence>
<proteinExistence type="predicted"/>
<name>A0ABT2E6W2_9ENTR</name>
<organism evidence="1 2">
    <name type="scientific">Scandinavium hiltneri</name>
    <dbReference type="NCBI Taxonomy" id="2926519"/>
    <lineage>
        <taxon>Bacteria</taxon>
        <taxon>Pseudomonadati</taxon>
        <taxon>Pseudomonadota</taxon>
        <taxon>Gammaproteobacteria</taxon>
        <taxon>Enterobacterales</taxon>
        <taxon>Enterobacteriaceae</taxon>
        <taxon>Scandinavium</taxon>
    </lineage>
</organism>
<protein>
    <submittedName>
        <fullName evidence="1">GPW/gp25 family protein</fullName>
    </submittedName>
</protein>
<evidence type="ECO:0000313" key="1">
    <source>
        <dbReference type="EMBL" id="MCS2163153.1"/>
    </source>
</evidence>
<dbReference type="EMBL" id="JALIGE010000076">
    <property type="protein sequence ID" value="MCS2163153.1"/>
    <property type="molecule type" value="Genomic_DNA"/>
</dbReference>
<keyword evidence="2" id="KW-1185">Reference proteome</keyword>
<reference evidence="1 2" key="1">
    <citation type="submission" date="2022-04" db="EMBL/GenBank/DDBJ databases">
        <title>Proposal of a three novel species of Scandinavium, Scandinavium hiltneri, Scandinavium manionii, Scandinavium tedordense.</title>
        <authorList>
            <person name="Maddock D.W."/>
            <person name="Brady C.L."/>
            <person name="Denman S."/>
            <person name="Arnold D."/>
        </authorList>
    </citation>
    <scope>NUCLEOTIDE SEQUENCE [LARGE SCALE GENOMIC DNA]</scope>
    <source>
        <strain evidence="1 2">H11S7</strain>
    </source>
</reference>
<dbReference type="Proteomes" id="UP001205357">
    <property type="component" value="Unassembled WGS sequence"/>
</dbReference>
<gene>
    <name evidence="1" type="ORF">MUU47_18905</name>
</gene>
<comment type="caution">
    <text evidence="1">The sequence shown here is derived from an EMBL/GenBank/DDBJ whole genome shotgun (WGS) entry which is preliminary data.</text>
</comment>
<evidence type="ECO:0000313" key="2">
    <source>
        <dbReference type="Proteomes" id="UP001205357"/>
    </source>
</evidence>
<accession>A0ABT2E6W2</accession>
<dbReference type="RefSeq" id="WP_258989703.1">
    <property type="nucleotide sequence ID" value="NZ_JALIGE010000076.1"/>
</dbReference>